<evidence type="ECO:0000256" key="2">
    <source>
        <dbReference type="SAM" id="Phobius"/>
    </source>
</evidence>
<protein>
    <recommendedName>
        <fullName evidence="5">Bacteriocin</fullName>
    </recommendedName>
</protein>
<evidence type="ECO:0000313" key="3">
    <source>
        <dbReference type="EMBL" id="EXU79064.1"/>
    </source>
</evidence>
<dbReference type="PATRIC" id="fig|1457173.3.peg.3102"/>
<name>A0A014MLR1_9BURK</name>
<keyword evidence="2" id="KW-0812">Transmembrane</keyword>
<keyword evidence="4" id="KW-1185">Reference proteome</keyword>
<keyword evidence="2" id="KW-0472">Membrane</keyword>
<accession>A0A014MLR1</accession>
<organism evidence="3 4">
    <name type="scientific">Comamonas aquatica DA1877</name>
    <dbReference type="NCBI Taxonomy" id="1457173"/>
    <lineage>
        <taxon>Bacteria</taxon>
        <taxon>Pseudomonadati</taxon>
        <taxon>Pseudomonadota</taxon>
        <taxon>Betaproteobacteria</taxon>
        <taxon>Burkholderiales</taxon>
        <taxon>Comamonadaceae</taxon>
        <taxon>Comamonas</taxon>
    </lineage>
</organism>
<reference evidence="3 4" key="1">
    <citation type="submission" date="2014-01" db="EMBL/GenBank/DDBJ databases">
        <title>Interspecies Systems Biology Uncovers Metabolites Affecting C. elegans Gene Expression and Life History Traits.</title>
        <authorList>
            <person name="Watson E."/>
            <person name="Macneil L.T."/>
            <person name="Ritter A.D."/>
            <person name="Yilmaz L.S."/>
            <person name="Rosebrock A.P."/>
            <person name="Caudy A.A."/>
            <person name="Walhout A.J."/>
        </authorList>
    </citation>
    <scope>NUCLEOTIDE SEQUENCE [LARGE SCALE GENOMIC DNA]</scope>
    <source>
        <strain evidence="3 4">DA1877</strain>
    </source>
</reference>
<dbReference type="RefSeq" id="WP_051519630.1">
    <property type="nucleotide sequence ID" value="NZ_JBOK01000021.1"/>
</dbReference>
<feature type="region of interest" description="Disordered" evidence="1">
    <location>
        <begin position="1"/>
        <end position="38"/>
    </location>
</feature>
<sequence length="112" mass="11047">MKDHPSQGVTARSTDPDLLEQARPGCGVPSQDPDPAAQVGLDDAEMAREVRSALTGGGMIAGAVLGCALGALLAGGVGVVLGGVAGSVLGALSAMAAGVRVQQEGDHVFLHY</sequence>
<dbReference type="STRING" id="225991.MA05_11585"/>
<keyword evidence="2" id="KW-1133">Transmembrane helix</keyword>
<dbReference type="AlphaFoldDB" id="A0A014MLR1"/>
<feature type="transmembrane region" description="Helical" evidence="2">
    <location>
        <begin position="53"/>
        <end position="73"/>
    </location>
</feature>
<comment type="caution">
    <text evidence="3">The sequence shown here is derived from an EMBL/GenBank/DDBJ whole genome shotgun (WGS) entry which is preliminary data.</text>
</comment>
<evidence type="ECO:0008006" key="5">
    <source>
        <dbReference type="Google" id="ProtNLM"/>
    </source>
</evidence>
<gene>
    <name evidence="3" type="ORF">AX13_08420</name>
</gene>
<dbReference type="Proteomes" id="UP000020766">
    <property type="component" value="Unassembled WGS sequence"/>
</dbReference>
<feature type="transmembrane region" description="Helical" evidence="2">
    <location>
        <begin position="79"/>
        <end position="99"/>
    </location>
</feature>
<evidence type="ECO:0000256" key="1">
    <source>
        <dbReference type="SAM" id="MobiDB-lite"/>
    </source>
</evidence>
<dbReference type="EMBL" id="JBOK01000021">
    <property type="protein sequence ID" value="EXU79064.1"/>
    <property type="molecule type" value="Genomic_DNA"/>
</dbReference>
<evidence type="ECO:0000313" key="4">
    <source>
        <dbReference type="Proteomes" id="UP000020766"/>
    </source>
</evidence>
<proteinExistence type="predicted"/>